<name>A0A164NDI0_9AGAM</name>
<feature type="compositionally biased region" description="Basic residues" evidence="1">
    <location>
        <begin position="237"/>
        <end position="252"/>
    </location>
</feature>
<dbReference type="AlphaFoldDB" id="A0A164NDI0"/>
<gene>
    <name evidence="2" type="ORF">SISNIDRAFT_470852</name>
</gene>
<keyword evidence="3" id="KW-1185">Reference proteome</keyword>
<sequence>MVKLLGVLSHNGVLLDNSCNDVLKTDDRGLRPLIYGTLKQCRRLHSPSKSRNERIKGVGSDKLVLGRSSRRVIYGRCCEGLKSGATVIDALFVNALSSTKTELGLQRLSLIILDNDMSFCSKLIFYYQERSGLFVMMNGATSESFEPKRNPLESLKSRPTARVKRYVREIADSYFIHGTAQNGIQFLTTGRRVDSDIIGLEVSNIKKEKLLCYQCSDSGTRDGDEDEHRCNESRKGQASKKGRGRIRNRRLD</sequence>
<evidence type="ECO:0000256" key="1">
    <source>
        <dbReference type="SAM" id="MobiDB-lite"/>
    </source>
</evidence>
<feature type="region of interest" description="Disordered" evidence="1">
    <location>
        <begin position="218"/>
        <end position="252"/>
    </location>
</feature>
<reference evidence="2 3" key="1">
    <citation type="journal article" date="2016" name="Mol. Biol. Evol.">
        <title>Comparative Genomics of Early-Diverging Mushroom-Forming Fungi Provides Insights into the Origins of Lignocellulose Decay Capabilities.</title>
        <authorList>
            <person name="Nagy L.G."/>
            <person name="Riley R."/>
            <person name="Tritt A."/>
            <person name="Adam C."/>
            <person name="Daum C."/>
            <person name="Floudas D."/>
            <person name="Sun H."/>
            <person name="Yadav J.S."/>
            <person name="Pangilinan J."/>
            <person name="Larsson K.H."/>
            <person name="Matsuura K."/>
            <person name="Barry K."/>
            <person name="Labutti K."/>
            <person name="Kuo R."/>
            <person name="Ohm R.A."/>
            <person name="Bhattacharya S.S."/>
            <person name="Shirouzu T."/>
            <person name="Yoshinaga Y."/>
            <person name="Martin F.M."/>
            <person name="Grigoriev I.V."/>
            <person name="Hibbett D.S."/>
        </authorList>
    </citation>
    <scope>NUCLEOTIDE SEQUENCE [LARGE SCALE GENOMIC DNA]</scope>
    <source>
        <strain evidence="2 3">HHB9708</strain>
    </source>
</reference>
<protein>
    <submittedName>
        <fullName evidence="2">Uncharacterized protein</fullName>
    </submittedName>
</protein>
<dbReference type="Proteomes" id="UP000076722">
    <property type="component" value="Unassembled WGS sequence"/>
</dbReference>
<evidence type="ECO:0000313" key="3">
    <source>
        <dbReference type="Proteomes" id="UP000076722"/>
    </source>
</evidence>
<feature type="compositionally biased region" description="Basic and acidic residues" evidence="1">
    <location>
        <begin position="219"/>
        <end position="235"/>
    </location>
</feature>
<dbReference type="EMBL" id="KV419447">
    <property type="protein sequence ID" value="KZS87601.1"/>
    <property type="molecule type" value="Genomic_DNA"/>
</dbReference>
<proteinExistence type="predicted"/>
<organism evidence="2 3">
    <name type="scientific">Sistotremastrum niveocremeum HHB9708</name>
    <dbReference type="NCBI Taxonomy" id="1314777"/>
    <lineage>
        <taxon>Eukaryota</taxon>
        <taxon>Fungi</taxon>
        <taxon>Dikarya</taxon>
        <taxon>Basidiomycota</taxon>
        <taxon>Agaricomycotina</taxon>
        <taxon>Agaricomycetes</taxon>
        <taxon>Sistotremastrales</taxon>
        <taxon>Sistotremastraceae</taxon>
        <taxon>Sertulicium</taxon>
        <taxon>Sertulicium niveocremeum</taxon>
    </lineage>
</organism>
<accession>A0A164NDI0</accession>
<evidence type="ECO:0000313" key="2">
    <source>
        <dbReference type="EMBL" id="KZS87601.1"/>
    </source>
</evidence>